<protein>
    <recommendedName>
        <fullName evidence="4">Mitochondrial zinc maintenance protein 1, mitochondrial</fullName>
    </recommendedName>
</protein>
<dbReference type="Proteomes" id="UP000234254">
    <property type="component" value="Unassembled WGS sequence"/>
</dbReference>
<dbReference type="PANTHER" id="PTHR46749">
    <property type="entry name" value="COMPLEX III ASSEMBLY FACTOR LYRM7"/>
    <property type="match status" value="1"/>
</dbReference>
<dbReference type="VEuPathDB" id="FungiDB:P168DRAFT_289123"/>
<dbReference type="InterPro" id="IPR050435">
    <property type="entry name" value="MZM1/LYRM7"/>
</dbReference>
<evidence type="ECO:0000256" key="4">
    <source>
        <dbReference type="ARBA" id="ARBA00015108"/>
    </source>
</evidence>
<evidence type="ECO:0000256" key="8">
    <source>
        <dbReference type="ARBA" id="ARBA00025268"/>
    </source>
</evidence>
<dbReference type="OrthoDB" id="529194at2759"/>
<dbReference type="GO" id="GO:0034551">
    <property type="term" value="P:mitochondrial respiratory chain complex III assembly"/>
    <property type="evidence" value="ECO:0007669"/>
    <property type="project" value="InterPro"/>
</dbReference>
<keyword evidence="5" id="KW-0809">Transit peptide</keyword>
<comment type="similarity">
    <text evidence="2">Belongs to the complex I LYR family. MZM1 subfamily.</text>
</comment>
<keyword evidence="7" id="KW-0143">Chaperone</keyword>
<keyword evidence="6" id="KW-0496">Mitochondrion</keyword>
<dbReference type="GeneID" id="36544452"/>
<keyword evidence="10" id="KW-1185">Reference proteome</keyword>
<dbReference type="GO" id="GO:0044183">
    <property type="term" value="F:protein folding chaperone"/>
    <property type="evidence" value="ECO:0007669"/>
    <property type="project" value="TreeGrafter"/>
</dbReference>
<evidence type="ECO:0000256" key="6">
    <source>
        <dbReference type="ARBA" id="ARBA00023128"/>
    </source>
</evidence>
<dbReference type="RefSeq" id="XP_024694265.1">
    <property type="nucleotide sequence ID" value="XM_024836928.1"/>
</dbReference>
<comment type="subunit">
    <text evidence="3">Interacts with RIP1.</text>
</comment>
<dbReference type="PANTHER" id="PTHR46749:SF1">
    <property type="entry name" value="COMPLEX III ASSEMBLY FACTOR LYRM7"/>
    <property type="match status" value="1"/>
</dbReference>
<evidence type="ECO:0000256" key="1">
    <source>
        <dbReference type="ARBA" id="ARBA00004305"/>
    </source>
</evidence>
<dbReference type="EMBL" id="MSFM01000004">
    <property type="protein sequence ID" value="PKY05671.1"/>
    <property type="molecule type" value="Genomic_DNA"/>
</dbReference>
<name>A0A2I1D717_ASPC2</name>
<evidence type="ECO:0000256" key="2">
    <source>
        <dbReference type="ARBA" id="ARBA00009949"/>
    </source>
</evidence>
<organism evidence="9 10">
    <name type="scientific">Aspergillus campestris (strain IBT 28561)</name>
    <dbReference type="NCBI Taxonomy" id="1392248"/>
    <lineage>
        <taxon>Eukaryota</taxon>
        <taxon>Fungi</taxon>
        <taxon>Dikarya</taxon>
        <taxon>Ascomycota</taxon>
        <taxon>Pezizomycotina</taxon>
        <taxon>Eurotiomycetes</taxon>
        <taxon>Eurotiomycetidae</taxon>
        <taxon>Eurotiales</taxon>
        <taxon>Aspergillaceae</taxon>
        <taxon>Aspergillus</taxon>
        <taxon>Aspergillus subgen. Circumdati</taxon>
    </lineage>
</organism>
<comment type="subcellular location">
    <subcellularLocation>
        <location evidence="1">Mitochondrion matrix</location>
    </subcellularLocation>
</comment>
<reference evidence="9" key="1">
    <citation type="submission" date="2016-12" db="EMBL/GenBank/DDBJ databases">
        <title>The genomes of Aspergillus section Nigri reveals drivers in fungal speciation.</title>
        <authorList>
            <consortium name="DOE Joint Genome Institute"/>
            <person name="Vesth T.C."/>
            <person name="Nybo J."/>
            <person name="Theobald S."/>
            <person name="Brandl J."/>
            <person name="Frisvad J.C."/>
            <person name="Nielsen K.F."/>
            <person name="Lyhne E.K."/>
            <person name="Kogle M.E."/>
            <person name="Kuo A."/>
            <person name="Riley R."/>
            <person name="Clum A."/>
            <person name="Nolan M."/>
            <person name="Lipzen A."/>
            <person name="Salamov A."/>
            <person name="Henrissat B."/>
            <person name="Wiebenga A."/>
            <person name="De vries R.P."/>
            <person name="Grigoriev I.V."/>
            <person name="Mortensen U.H."/>
            <person name="Andersen M.R."/>
            <person name="Baker S.E."/>
        </authorList>
    </citation>
    <scope>NUCLEOTIDE SEQUENCE</scope>
    <source>
        <strain evidence="9">IBT 28561</strain>
    </source>
</reference>
<gene>
    <name evidence="9" type="ORF">P168DRAFT_289123</name>
</gene>
<proteinExistence type="inferred from homology"/>
<dbReference type="AlphaFoldDB" id="A0A2I1D717"/>
<evidence type="ECO:0000313" key="10">
    <source>
        <dbReference type="Proteomes" id="UP000234254"/>
    </source>
</evidence>
<dbReference type="GO" id="GO:0005759">
    <property type="term" value="C:mitochondrial matrix"/>
    <property type="evidence" value="ECO:0007669"/>
    <property type="project" value="UniProtKB-SubCell"/>
</dbReference>
<dbReference type="InterPro" id="IPR045298">
    <property type="entry name" value="Complex1_LYR_LYRM7"/>
</dbReference>
<accession>A0A2I1D717</accession>
<evidence type="ECO:0000313" key="9">
    <source>
        <dbReference type="EMBL" id="PKY05671.1"/>
    </source>
</evidence>
<evidence type="ECO:0000256" key="5">
    <source>
        <dbReference type="ARBA" id="ARBA00022946"/>
    </source>
</evidence>
<evidence type="ECO:0000256" key="7">
    <source>
        <dbReference type="ARBA" id="ARBA00023186"/>
    </source>
</evidence>
<comment type="caution">
    <text evidence="9">The sequence shown here is derived from an EMBL/GenBank/DDBJ whole genome shotgun (WGS) entry which is preliminary data.</text>
</comment>
<comment type="function">
    <text evidence="8">Assembly factor required for Rieske Fe-S protein RIP1 incorporation into the cytochrome b-c1 (CIII) complex. Functions as a chaperone, binding to this subunit within the mitochondrial matrix and stabilizing it prior to its translocation and insertion into the late CIII dimeric intermediate within the mitochondrial inner membrane. Modulates the mitochondrial matrix zinc pool.</text>
</comment>
<sequence length="114" mass="12818">MASAVPSARSAYRQLLRSTRVAFRDDVRVMIGARKEARQQFDNHPRVGIDTPMQINHALEVADILKHNLVQGVRDDGNEEAKWQLRIHEDIERGDNDSIKVGGKNVKVDKACSS</sequence>
<dbReference type="CDD" id="cd20267">
    <property type="entry name" value="Complex1_LYR_LYRM7"/>
    <property type="match status" value="1"/>
</dbReference>
<evidence type="ECO:0000256" key="3">
    <source>
        <dbReference type="ARBA" id="ARBA00011589"/>
    </source>
</evidence>